<dbReference type="EMBL" id="CM018036">
    <property type="protein sequence ID" value="KAA8541445.1"/>
    <property type="molecule type" value="Genomic_DNA"/>
</dbReference>
<evidence type="ECO:0000256" key="1">
    <source>
        <dbReference type="SAM" id="MobiDB-lite"/>
    </source>
</evidence>
<feature type="region of interest" description="Disordered" evidence="1">
    <location>
        <begin position="61"/>
        <end position="99"/>
    </location>
</feature>
<sequence length="242" mass="26637">MSRKKKPEERDGDGDEVAKLLQAAEDEILLKLSLNSHMSHGSAANSYIDPDLDRRFLALKSSSSSASTKASKSSILAPKSQSPAPAPEPAPRTAPISDNKDDLFAKFAALKSSLPSSSSTSLVNCKRDDDLHDLRPNNSNAGRDQGNDDIDEDEVQKVIQWAMDAARLDPSPPSDTGDDGNNDDYSDDDDDSDGEKKGRRKYNIVMMADGWVARCDDSDRILNSERRGLRRLNDEQLTEIWE</sequence>
<organism evidence="2 3">
    <name type="scientific">Nyssa sinensis</name>
    <dbReference type="NCBI Taxonomy" id="561372"/>
    <lineage>
        <taxon>Eukaryota</taxon>
        <taxon>Viridiplantae</taxon>
        <taxon>Streptophyta</taxon>
        <taxon>Embryophyta</taxon>
        <taxon>Tracheophyta</taxon>
        <taxon>Spermatophyta</taxon>
        <taxon>Magnoliopsida</taxon>
        <taxon>eudicotyledons</taxon>
        <taxon>Gunneridae</taxon>
        <taxon>Pentapetalae</taxon>
        <taxon>asterids</taxon>
        <taxon>Cornales</taxon>
        <taxon>Nyssaceae</taxon>
        <taxon>Nyssa</taxon>
    </lineage>
</organism>
<proteinExistence type="predicted"/>
<feature type="compositionally biased region" description="Low complexity" evidence="1">
    <location>
        <begin position="61"/>
        <end position="83"/>
    </location>
</feature>
<gene>
    <name evidence="2" type="ORF">F0562_025408</name>
</gene>
<feature type="region of interest" description="Disordered" evidence="1">
    <location>
        <begin position="165"/>
        <end position="200"/>
    </location>
</feature>
<keyword evidence="3" id="KW-1185">Reference proteome</keyword>
<protein>
    <submittedName>
        <fullName evidence="2">Uncharacterized protein</fullName>
    </submittedName>
</protein>
<feature type="compositionally biased region" description="Acidic residues" evidence="1">
    <location>
        <begin position="176"/>
        <end position="193"/>
    </location>
</feature>
<evidence type="ECO:0000313" key="2">
    <source>
        <dbReference type="EMBL" id="KAA8541445.1"/>
    </source>
</evidence>
<feature type="compositionally biased region" description="Basic and acidic residues" evidence="1">
    <location>
        <begin position="125"/>
        <end position="135"/>
    </location>
</feature>
<dbReference type="OrthoDB" id="1935019at2759"/>
<name>A0A5J5BE66_9ASTE</name>
<evidence type="ECO:0000313" key="3">
    <source>
        <dbReference type="Proteomes" id="UP000325577"/>
    </source>
</evidence>
<accession>A0A5J5BE66</accession>
<reference evidence="2 3" key="1">
    <citation type="submission" date="2019-09" db="EMBL/GenBank/DDBJ databases">
        <title>A chromosome-level genome assembly of the Chinese tupelo Nyssa sinensis.</title>
        <authorList>
            <person name="Yang X."/>
            <person name="Kang M."/>
            <person name="Yang Y."/>
            <person name="Xiong H."/>
            <person name="Wang M."/>
            <person name="Zhang Z."/>
            <person name="Wang Z."/>
            <person name="Wu H."/>
            <person name="Ma T."/>
            <person name="Liu J."/>
            <person name="Xi Z."/>
        </authorList>
    </citation>
    <scope>NUCLEOTIDE SEQUENCE [LARGE SCALE GENOMIC DNA]</scope>
    <source>
        <strain evidence="2">J267</strain>
        <tissue evidence="2">Leaf</tissue>
    </source>
</reference>
<feature type="compositionally biased region" description="Low complexity" evidence="1">
    <location>
        <begin position="113"/>
        <end position="122"/>
    </location>
</feature>
<dbReference type="AlphaFoldDB" id="A0A5J5BE66"/>
<feature type="region of interest" description="Disordered" evidence="1">
    <location>
        <begin position="113"/>
        <end position="150"/>
    </location>
</feature>
<dbReference type="Proteomes" id="UP000325577">
    <property type="component" value="Linkage Group LG13"/>
</dbReference>